<name>A0ACB8S1U3_9AGAM</name>
<comment type="caution">
    <text evidence="1">The sequence shown here is derived from an EMBL/GenBank/DDBJ whole genome shotgun (WGS) entry which is preliminary data.</text>
</comment>
<protein>
    <submittedName>
        <fullName evidence="1">Uncharacterized protein</fullName>
    </submittedName>
</protein>
<dbReference type="EMBL" id="MU275868">
    <property type="protein sequence ID" value="KAI0049831.1"/>
    <property type="molecule type" value="Genomic_DNA"/>
</dbReference>
<dbReference type="Proteomes" id="UP000814033">
    <property type="component" value="Unassembled WGS sequence"/>
</dbReference>
<sequence length="231" mass="25083">MITLGASMFQIICLTSDVSGLEGYAYLMGLFATLLTNVAVTGLIGYRAWQHYRSSSEVRFRVYRDRSLAILLLLVESGALYCAVWVVGIVIGITLGTTYTAELCLEIDITPCFGSLNGASIFTALLPHLTGMYPTVIIALCKLQASYSATVMDLRDDKPPPPGLAPNAPSPSHRQPVRLQSASLRTDDGAEFLAEESSSTLERGSVYSVVDIRADKEQIEPRPPHELMALP</sequence>
<organism evidence="1 2">
    <name type="scientific">Auriscalpium vulgare</name>
    <dbReference type="NCBI Taxonomy" id="40419"/>
    <lineage>
        <taxon>Eukaryota</taxon>
        <taxon>Fungi</taxon>
        <taxon>Dikarya</taxon>
        <taxon>Basidiomycota</taxon>
        <taxon>Agaricomycotina</taxon>
        <taxon>Agaricomycetes</taxon>
        <taxon>Russulales</taxon>
        <taxon>Auriscalpiaceae</taxon>
        <taxon>Auriscalpium</taxon>
    </lineage>
</organism>
<gene>
    <name evidence="1" type="ORF">FA95DRAFT_774785</name>
</gene>
<evidence type="ECO:0000313" key="1">
    <source>
        <dbReference type="EMBL" id="KAI0049831.1"/>
    </source>
</evidence>
<reference evidence="1" key="1">
    <citation type="submission" date="2021-02" db="EMBL/GenBank/DDBJ databases">
        <authorList>
            <consortium name="DOE Joint Genome Institute"/>
            <person name="Ahrendt S."/>
            <person name="Looney B.P."/>
            <person name="Miyauchi S."/>
            <person name="Morin E."/>
            <person name="Drula E."/>
            <person name="Courty P.E."/>
            <person name="Chicoki N."/>
            <person name="Fauchery L."/>
            <person name="Kohler A."/>
            <person name="Kuo A."/>
            <person name="Labutti K."/>
            <person name="Pangilinan J."/>
            <person name="Lipzen A."/>
            <person name="Riley R."/>
            <person name="Andreopoulos W."/>
            <person name="He G."/>
            <person name="Johnson J."/>
            <person name="Barry K.W."/>
            <person name="Grigoriev I.V."/>
            <person name="Nagy L."/>
            <person name="Hibbett D."/>
            <person name="Henrissat B."/>
            <person name="Matheny P.B."/>
            <person name="Labbe J."/>
            <person name="Martin F."/>
        </authorList>
    </citation>
    <scope>NUCLEOTIDE SEQUENCE</scope>
    <source>
        <strain evidence="1">FP105234-sp</strain>
    </source>
</reference>
<accession>A0ACB8S1U3</accession>
<proteinExistence type="predicted"/>
<evidence type="ECO:0000313" key="2">
    <source>
        <dbReference type="Proteomes" id="UP000814033"/>
    </source>
</evidence>
<keyword evidence="2" id="KW-1185">Reference proteome</keyword>
<reference evidence="1" key="2">
    <citation type="journal article" date="2022" name="New Phytol.">
        <title>Evolutionary transition to the ectomycorrhizal habit in the genomes of a hyperdiverse lineage of mushroom-forming fungi.</title>
        <authorList>
            <person name="Looney B."/>
            <person name="Miyauchi S."/>
            <person name="Morin E."/>
            <person name="Drula E."/>
            <person name="Courty P.E."/>
            <person name="Kohler A."/>
            <person name="Kuo A."/>
            <person name="LaButti K."/>
            <person name="Pangilinan J."/>
            <person name="Lipzen A."/>
            <person name="Riley R."/>
            <person name="Andreopoulos W."/>
            <person name="He G."/>
            <person name="Johnson J."/>
            <person name="Nolan M."/>
            <person name="Tritt A."/>
            <person name="Barry K.W."/>
            <person name="Grigoriev I.V."/>
            <person name="Nagy L.G."/>
            <person name="Hibbett D."/>
            <person name="Henrissat B."/>
            <person name="Matheny P.B."/>
            <person name="Labbe J."/>
            <person name="Martin F.M."/>
        </authorList>
    </citation>
    <scope>NUCLEOTIDE SEQUENCE</scope>
    <source>
        <strain evidence="1">FP105234-sp</strain>
    </source>
</reference>